<dbReference type="InterPro" id="IPR004358">
    <property type="entry name" value="Sig_transdc_His_kin-like_C"/>
</dbReference>
<evidence type="ECO:0000313" key="17">
    <source>
        <dbReference type="Proteomes" id="UP000035909"/>
    </source>
</evidence>
<evidence type="ECO:0000256" key="1">
    <source>
        <dbReference type="ARBA" id="ARBA00000085"/>
    </source>
</evidence>
<dbReference type="InterPro" id="IPR036890">
    <property type="entry name" value="HATPase_C_sf"/>
</dbReference>
<dbReference type="SUPFAM" id="SSF55874">
    <property type="entry name" value="ATPase domain of HSP90 chaperone/DNA topoisomerase II/histidine kinase"/>
    <property type="match status" value="1"/>
</dbReference>
<evidence type="ECO:0000256" key="9">
    <source>
        <dbReference type="ARBA" id="ARBA00022840"/>
    </source>
</evidence>
<keyword evidence="17" id="KW-1185">Reference proteome</keyword>
<dbReference type="InterPro" id="IPR003661">
    <property type="entry name" value="HisK_dim/P_dom"/>
</dbReference>
<dbReference type="InterPro" id="IPR005467">
    <property type="entry name" value="His_kinase_dom"/>
</dbReference>
<reference evidence="16 17" key="1">
    <citation type="submission" date="2015-05" db="EMBL/GenBank/DDBJ databases">
        <title>Photobacterium galathea sp. nov.</title>
        <authorList>
            <person name="Machado H."/>
            <person name="Gram L."/>
        </authorList>
    </citation>
    <scope>NUCLEOTIDE SEQUENCE [LARGE SCALE GENOMIC DNA]</scope>
    <source>
        <strain evidence="16 17">DSM 22954</strain>
    </source>
</reference>
<dbReference type="PROSITE" id="PS50109">
    <property type="entry name" value="HIS_KIN"/>
    <property type="match status" value="1"/>
</dbReference>
<feature type="domain" description="HAMP" evidence="15">
    <location>
        <begin position="449"/>
        <end position="501"/>
    </location>
</feature>
<evidence type="ECO:0000259" key="15">
    <source>
        <dbReference type="PROSITE" id="PS50885"/>
    </source>
</evidence>
<comment type="caution">
    <text evidence="16">The sequence shown here is derived from an EMBL/GenBank/DDBJ whole genome shotgun (WGS) entry which is preliminary data.</text>
</comment>
<evidence type="ECO:0000256" key="4">
    <source>
        <dbReference type="ARBA" id="ARBA00022553"/>
    </source>
</evidence>
<proteinExistence type="predicted"/>
<protein>
    <recommendedName>
        <fullName evidence="3">histidine kinase</fullName>
        <ecNumber evidence="3">2.7.13.3</ecNumber>
    </recommendedName>
</protein>
<dbReference type="AlphaFoldDB" id="A0A0J1GXG8"/>
<dbReference type="Proteomes" id="UP000035909">
    <property type="component" value="Unassembled WGS sequence"/>
</dbReference>
<keyword evidence="5" id="KW-0808">Transferase</keyword>
<keyword evidence="4" id="KW-0597">Phosphoprotein</keyword>
<dbReference type="SMART" id="SM00387">
    <property type="entry name" value="HATPase_c"/>
    <property type="match status" value="1"/>
</dbReference>
<evidence type="ECO:0000256" key="2">
    <source>
        <dbReference type="ARBA" id="ARBA00004370"/>
    </source>
</evidence>
<comment type="subcellular location">
    <subcellularLocation>
        <location evidence="2">Membrane</location>
    </subcellularLocation>
</comment>
<keyword evidence="7" id="KW-0547">Nucleotide-binding</keyword>
<evidence type="ECO:0000259" key="14">
    <source>
        <dbReference type="PROSITE" id="PS50109"/>
    </source>
</evidence>
<evidence type="ECO:0000313" key="16">
    <source>
        <dbReference type="EMBL" id="KLV04351.1"/>
    </source>
</evidence>
<dbReference type="PROSITE" id="PS50885">
    <property type="entry name" value="HAMP"/>
    <property type="match status" value="1"/>
</dbReference>
<dbReference type="RefSeq" id="WP_047887839.1">
    <property type="nucleotide sequence ID" value="NZ_CP071325.1"/>
</dbReference>
<evidence type="ECO:0000256" key="7">
    <source>
        <dbReference type="ARBA" id="ARBA00022741"/>
    </source>
</evidence>
<dbReference type="InterPro" id="IPR003594">
    <property type="entry name" value="HATPase_dom"/>
</dbReference>
<evidence type="ECO:0000256" key="10">
    <source>
        <dbReference type="ARBA" id="ARBA00022989"/>
    </source>
</evidence>
<dbReference type="CDD" id="cd16922">
    <property type="entry name" value="HATPase_EvgS-ArcB-TorS-like"/>
    <property type="match status" value="1"/>
</dbReference>
<dbReference type="GO" id="GO:0016020">
    <property type="term" value="C:membrane"/>
    <property type="evidence" value="ECO:0007669"/>
    <property type="project" value="UniProtKB-SubCell"/>
</dbReference>
<keyword evidence="10 13" id="KW-1133">Transmembrane helix</keyword>
<dbReference type="CDD" id="cd00082">
    <property type="entry name" value="HisKA"/>
    <property type="match status" value="1"/>
</dbReference>
<dbReference type="SUPFAM" id="SSF47384">
    <property type="entry name" value="Homodimeric domain of signal transducing histidine kinase"/>
    <property type="match status" value="1"/>
</dbReference>
<dbReference type="InterPro" id="IPR003660">
    <property type="entry name" value="HAMP_dom"/>
</dbReference>
<dbReference type="EC" id="2.7.13.3" evidence="3"/>
<evidence type="ECO:0000256" key="5">
    <source>
        <dbReference type="ARBA" id="ARBA00022679"/>
    </source>
</evidence>
<feature type="transmembrane region" description="Helical" evidence="13">
    <location>
        <begin position="421"/>
        <end position="441"/>
    </location>
</feature>
<organism evidence="16 17">
    <name type="scientific">Photobacterium ganghwense</name>
    <dbReference type="NCBI Taxonomy" id="320778"/>
    <lineage>
        <taxon>Bacteria</taxon>
        <taxon>Pseudomonadati</taxon>
        <taxon>Pseudomonadota</taxon>
        <taxon>Gammaproteobacteria</taxon>
        <taxon>Vibrionales</taxon>
        <taxon>Vibrionaceae</taxon>
        <taxon>Photobacterium</taxon>
    </lineage>
</organism>
<gene>
    <name evidence="16" type="ORF">ABT57_24255</name>
</gene>
<dbReference type="FunFam" id="3.30.565.10:FF:000010">
    <property type="entry name" value="Sensor histidine kinase RcsC"/>
    <property type="match status" value="1"/>
</dbReference>
<name>A0A0J1GXG8_9GAMM</name>
<dbReference type="InterPro" id="IPR036097">
    <property type="entry name" value="HisK_dim/P_sf"/>
</dbReference>
<dbReference type="GO" id="GO:0000155">
    <property type="term" value="F:phosphorelay sensor kinase activity"/>
    <property type="evidence" value="ECO:0007669"/>
    <property type="project" value="InterPro"/>
</dbReference>
<dbReference type="PATRIC" id="fig|320778.3.peg.5186"/>
<dbReference type="CDD" id="cd12913">
    <property type="entry name" value="PDC1_MCP_like"/>
    <property type="match status" value="1"/>
</dbReference>
<evidence type="ECO:0000256" key="6">
    <source>
        <dbReference type="ARBA" id="ARBA00022692"/>
    </source>
</evidence>
<feature type="domain" description="Histidine kinase" evidence="14">
    <location>
        <begin position="523"/>
        <end position="743"/>
    </location>
</feature>
<evidence type="ECO:0000256" key="13">
    <source>
        <dbReference type="SAM" id="Phobius"/>
    </source>
</evidence>
<dbReference type="Pfam" id="PF02518">
    <property type="entry name" value="HATPase_c"/>
    <property type="match status" value="1"/>
</dbReference>
<evidence type="ECO:0000256" key="11">
    <source>
        <dbReference type="ARBA" id="ARBA00023012"/>
    </source>
</evidence>
<dbReference type="FunFam" id="1.10.287.130:FF:000004">
    <property type="entry name" value="Ethylene receptor 1"/>
    <property type="match status" value="1"/>
</dbReference>
<dbReference type="Gene3D" id="6.10.340.10">
    <property type="match status" value="1"/>
</dbReference>
<evidence type="ECO:0000256" key="3">
    <source>
        <dbReference type="ARBA" id="ARBA00012438"/>
    </source>
</evidence>
<dbReference type="GO" id="GO:0005524">
    <property type="term" value="F:ATP binding"/>
    <property type="evidence" value="ECO:0007669"/>
    <property type="project" value="UniProtKB-KW"/>
</dbReference>
<sequence length="861" mass="97200">MEKSKISTQAWVWRSMVKTGIIPLILVESVLIAVYLMSNHFISTDNMAYIYHQVNEELKISSRRETDIIREKLKAVENLTALYRSETERALAQRLPVDNFESLPDEFPERLRGPLQNLLPEPSEFSQELLQELPQDLLSEFSNLALSRDGVLYSQQDLGGAASFYSAKTVDKDWGKIAKLARLDPMMKQFKESNEQIASVYFNSWDSYNRIYPWFNTVAQYPSDMDIPEYNFYYLADEQHNPERGIVWTDVYIDPAGHGWMASSIAPVYRTAQNGDQGLLEGVVGLDITVSSIVDSIQELAVPWDGYAVLASNTGMIMALPPQGEVDFGVKELTDYNYQQAISKEVFKPESFNLYKREDTAELNQHLQQREEGITQITLNGASKLISWSTIPETQWRLLLIVDENKMYSKSRSLEEKYQHIGYVLIVGLISFYSLFLIFIWRSSKKMSESIAAPLSQIQNMVDRVSTGDFNVSHEGFRLKEINETANAIIHMGSKLDTLTAALKEAKLEAENANMAKSQFISTVSHELRTPLNSILGMSYILLHSELNNEQKSSLMKIDKSGRHLLSLISDILDLSKFDAGKVEIEHISFDLPSLVHDVQDIFEYKAKKRGVIVHTELDRSIPPLLGDPLRIKQVLLNYVSNAIKFTNNGDIVIRVEVEVLSVESVRVHFSVQDTGIGMSDAEQSKIFDSYQQADSSTTRKYGGTGLGLAISKHIAELMGGTVGVESQCGLGSTFWFTIDLAIDRTGSAADCRSHELPEINIKPVKPVQLRCDSTAIAVFEQKIQYLTLLLEEYDLESEYYYSQYQQCFDKLNLELSHKLSDAVATYDFEKALAIIAQFGIVLEEYKAAQALSSEHKGMTS</sequence>
<keyword evidence="6 13" id="KW-0812">Transmembrane</keyword>
<dbReference type="Gene3D" id="1.10.287.130">
    <property type="match status" value="1"/>
</dbReference>
<evidence type="ECO:0000256" key="8">
    <source>
        <dbReference type="ARBA" id="ARBA00022777"/>
    </source>
</evidence>
<comment type="catalytic activity">
    <reaction evidence="1">
        <text>ATP + protein L-histidine = ADP + protein N-phospho-L-histidine.</text>
        <dbReference type="EC" id="2.7.13.3"/>
    </reaction>
</comment>
<dbReference type="PANTHER" id="PTHR45339:SF1">
    <property type="entry name" value="HYBRID SIGNAL TRANSDUCTION HISTIDINE KINASE J"/>
    <property type="match status" value="1"/>
</dbReference>
<accession>A0A0J1GXG8</accession>
<dbReference type="EMBL" id="LDOU01000035">
    <property type="protein sequence ID" value="KLV04351.1"/>
    <property type="molecule type" value="Genomic_DNA"/>
</dbReference>
<dbReference type="PRINTS" id="PR00344">
    <property type="entry name" value="BCTRLSENSOR"/>
</dbReference>
<keyword evidence="11" id="KW-0902">Two-component regulatory system</keyword>
<dbReference type="Pfam" id="PF00512">
    <property type="entry name" value="HisKA"/>
    <property type="match status" value="1"/>
</dbReference>
<dbReference type="SMART" id="SM00388">
    <property type="entry name" value="HisKA"/>
    <property type="match status" value="1"/>
</dbReference>
<keyword evidence="9" id="KW-0067">ATP-binding</keyword>
<feature type="transmembrane region" description="Helical" evidence="13">
    <location>
        <begin position="21"/>
        <end position="38"/>
    </location>
</feature>
<dbReference type="Gene3D" id="3.30.450.20">
    <property type="entry name" value="PAS domain"/>
    <property type="match status" value="1"/>
</dbReference>
<dbReference type="PANTHER" id="PTHR45339">
    <property type="entry name" value="HYBRID SIGNAL TRANSDUCTION HISTIDINE KINASE J"/>
    <property type="match status" value="1"/>
</dbReference>
<keyword evidence="12 13" id="KW-0472">Membrane</keyword>
<keyword evidence="8 16" id="KW-0418">Kinase</keyword>
<evidence type="ECO:0000256" key="12">
    <source>
        <dbReference type="ARBA" id="ARBA00023136"/>
    </source>
</evidence>
<dbReference type="Gene3D" id="3.30.565.10">
    <property type="entry name" value="Histidine kinase-like ATPase, C-terminal domain"/>
    <property type="match status" value="1"/>
</dbReference>
<dbReference type="STRING" id="320778.ABT57_24255"/>